<dbReference type="InterPro" id="IPR018669">
    <property type="entry name" value="Toxin_HigB"/>
</dbReference>
<evidence type="ECO:0000313" key="1">
    <source>
        <dbReference type="EMBL" id="OEF50063.1"/>
    </source>
</evidence>
<dbReference type="Proteomes" id="UP000094638">
    <property type="component" value="Unassembled WGS sequence"/>
</dbReference>
<dbReference type="RefSeq" id="WP_017102430.1">
    <property type="nucleotide sequence ID" value="NZ_AJZO02000138.1"/>
</dbReference>
<gene>
    <name evidence="1" type="ORF">A163_05165</name>
</gene>
<dbReference type="Pfam" id="PF09907">
    <property type="entry name" value="HigB_toxin"/>
    <property type="match status" value="1"/>
</dbReference>
<reference evidence="1 2" key="1">
    <citation type="journal article" date="2012" name="Science">
        <title>Ecological populations of bacteria act as socially cohesive units of antibiotic production and resistance.</title>
        <authorList>
            <person name="Cordero O.X."/>
            <person name="Wildschutte H."/>
            <person name="Kirkup B."/>
            <person name="Proehl S."/>
            <person name="Ngo L."/>
            <person name="Hussain F."/>
            <person name="Le Roux F."/>
            <person name="Mincer T."/>
            <person name="Polz M.F."/>
        </authorList>
    </citation>
    <scope>NUCLEOTIDE SEQUENCE [LARGE SCALE GENOMIC DNA]</scope>
    <source>
        <strain evidence="1 2">1F-267</strain>
    </source>
</reference>
<comment type="caution">
    <text evidence="1">The sequence shown here is derived from an EMBL/GenBank/DDBJ whole genome shotgun (WGS) entry which is preliminary data.</text>
</comment>
<evidence type="ECO:0000313" key="2">
    <source>
        <dbReference type="Proteomes" id="UP000094638"/>
    </source>
</evidence>
<keyword evidence="2" id="KW-1185">Reference proteome</keyword>
<dbReference type="EMBL" id="AJZO02000138">
    <property type="protein sequence ID" value="OEF50063.1"/>
    <property type="molecule type" value="Genomic_DNA"/>
</dbReference>
<name>A0ABX3B794_9VIBR</name>
<proteinExistence type="predicted"/>
<protein>
    <submittedName>
        <fullName evidence="1">Cytoplasmic protein</fullName>
    </submittedName>
</protein>
<organism evidence="1 2">
    <name type="scientific">Vibrio tasmaniensis 1F-267</name>
    <dbReference type="NCBI Taxonomy" id="1191324"/>
    <lineage>
        <taxon>Bacteria</taxon>
        <taxon>Pseudomonadati</taxon>
        <taxon>Pseudomonadota</taxon>
        <taxon>Gammaproteobacteria</taxon>
        <taxon>Vibrionales</taxon>
        <taxon>Vibrionaceae</taxon>
        <taxon>Vibrio</taxon>
    </lineage>
</organism>
<sequence>MHVISKQPFENAKKLYPNDSDALDATYKVLKESKAKSPDELRKVFPSLDNFKYVDKWWVIDIGGNNLRLIAFIEFVGGRCFIKNIVSHAEYDRITKQYREKKLKR</sequence>
<accession>A0ABX3B794</accession>